<keyword evidence="3 6" id="KW-0479">Metal-binding</keyword>
<dbReference type="GO" id="GO:0003779">
    <property type="term" value="F:actin binding"/>
    <property type="evidence" value="ECO:0007669"/>
    <property type="project" value="TreeGrafter"/>
</dbReference>
<feature type="compositionally biased region" description="Pro residues" evidence="7">
    <location>
        <begin position="318"/>
        <end position="333"/>
    </location>
</feature>
<accession>A0A913WTC2</accession>
<feature type="domain" description="LIM zinc-binding" evidence="8">
    <location>
        <begin position="518"/>
        <end position="575"/>
    </location>
</feature>
<evidence type="ECO:0000256" key="1">
    <source>
        <dbReference type="ARBA" id="ARBA00004496"/>
    </source>
</evidence>
<protein>
    <submittedName>
        <fullName evidence="10">Uncharacterized protein</fullName>
    </submittedName>
</protein>
<dbReference type="InterPro" id="IPR050604">
    <property type="entry name" value="PDZ-LIM_domain"/>
</dbReference>
<feature type="region of interest" description="Disordered" evidence="7">
    <location>
        <begin position="113"/>
        <end position="188"/>
    </location>
</feature>
<evidence type="ECO:0000313" key="10">
    <source>
        <dbReference type="EnsemblMetazoa" id="XP_020893814.1"/>
    </source>
</evidence>
<evidence type="ECO:0000256" key="2">
    <source>
        <dbReference type="ARBA" id="ARBA00022490"/>
    </source>
</evidence>
<dbReference type="GeneID" id="110232916"/>
<evidence type="ECO:0000259" key="8">
    <source>
        <dbReference type="PROSITE" id="PS50023"/>
    </source>
</evidence>
<evidence type="ECO:0000256" key="4">
    <source>
        <dbReference type="ARBA" id="ARBA00022833"/>
    </source>
</evidence>
<dbReference type="AlphaFoldDB" id="A0A913WTC2"/>
<feature type="domain" description="LIM zinc-binding" evidence="8">
    <location>
        <begin position="400"/>
        <end position="459"/>
    </location>
</feature>
<proteinExistence type="predicted"/>
<organism evidence="10 11">
    <name type="scientific">Exaiptasia diaphana</name>
    <name type="common">Tropical sea anemone</name>
    <name type="synonym">Aiptasia pulchella</name>
    <dbReference type="NCBI Taxonomy" id="2652724"/>
    <lineage>
        <taxon>Eukaryota</taxon>
        <taxon>Metazoa</taxon>
        <taxon>Cnidaria</taxon>
        <taxon>Anthozoa</taxon>
        <taxon>Hexacorallia</taxon>
        <taxon>Actiniaria</taxon>
        <taxon>Aiptasiidae</taxon>
        <taxon>Exaiptasia</taxon>
    </lineage>
</organism>
<dbReference type="GO" id="GO:0030018">
    <property type="term" value="C:Z disc"/>
    <property type="evidence" value="ECO:0007669"/>
    <property type="project" value="TreeGrafter"/>
</dbReference>
<evidence type="ECO:0000256" key="3">
    <source>
        <dbReference type="ARBA" id="ARBA00022723"/>
    </source>
</evidence>
<dbReference type="OMA" id="ITGTEHX"/>
<keyword evidence="4 6" id="KW-0862">Zinc</keyword>
<dbReference type="GO" id="GO:0005912">
    <property type="term" value="C:adherens junction"/>
    <property type="evidence" value="ECO:0007669"/>
    <property type="project" value="TreeGrafter"/>
</dbReference>
<dbReference type="SUPFAM" id="SSF50156">
    <property type="entry name" value="PDZ domain-like"/>
    <property type="match status" value="1"/>
</dbReference>
<dbReference type="Gene3D" id="2.30.42.10">
    <property type="match status" value="1"/>
</dbReference>
<dbReference type="OrthoDB" id="5911912at2759"/>
<name>A0A913WTC2_EXADI</name>
<keyword evidence="2" id="KW-0963">Cytoplasm</keyword>
<dbReference type="GO" id="GO:0001725">
    <property type="term" value="C:stress fiber"/>
    <property type="evidence" value="ECO:0007669"/>
    <property type="project" value="TreeGrafter"/>
</dbReference>
<dbReference type="Pfam" id="PF00595">
    <property type="entry name" value="PDZ"/>
    <property type="match status" value="1"/>
</dbReference>
<dbReference type="RefSeq" id="XP_020893814.1">
    <property type="nucleotide sequence ID" value="XM_021038155.2"/>
</dbReference>
<feature type="compositionally biased region" description="Polar residues" evidence="7">
    <location>
        <begin position="166"/>
        <end position="177"/>
    </location>
</feature>
<dbReference type="FunFam" id="2.10.110.10:FF:000069">
    <property type="entry name" value="Uncharacterized protein, isoform Z"/>
    <property type="match status" value="1"/>
</dbReference>
<evidence type="ECO:0000259" key="9">
    <source>
        <dbReference type="PROSITE" id="PS50106"/>
    </source>
</evidence>
<dbReference type="CDD" id="cd06753">
    <property type="entry name" value="PDZ_PDLIM-like"/>
    <property type="match status" value="1"/>
</dbReference>
<dbReference type="PROSITE" id="PS50023">
    <property type="entry name" value="LIM_DOMAIN_2"/>
    <property type="match status" value="2"/>
</dbReference>
<evidence type="ECO:0000256" key="5">
    <source>
        <dbReference type="ARBA" id="ARBA00023038"/>
    </source>
</evidence>
<feature type="domain" description="PDZ" evidence="9">
    <location>
        <begin position="5"/>
        <end position="87"/>
    </location>
</feature>
<dbReference type="PANTHER" id="PTHR24214:SF38">
    <property type="entry name" value="PDZ AND LIM DOMAIN PROTEIN ZASP-RELATED"/>
    <property type="match status" value="1"/>
</dbReference>
<dbReference type="GO" id="GO:0031941">
    <property type="term" value="C:filamentous actin"/>
    <property type="evidence" value="ECO:0007669"/>
    <property type="project" value="TreeGrafter"/>
</dbReference>
<evidence type="ECO:0000256" key="6">
    <source>
        <dbReference type="PROSITE-ProRule" id="PRU00125"/>
    </source>
</evidence>
<dbReference type="InterPro" id="IPR036034">
    <property type="entry name" value="PDZ_sf"/>
</dbReference>
<keyword evidence="11" id="KW-1185">Reference proteome</keyword>
<dbReference type="GO" id="GO:0061061">
    <property type="term" value="P:muscle structure development"/>
    <property type="evidence" value="ECO:0007669"/>
    <property type="project" value="TreeGrafter"/>
</dbReference>
<dbReference type="Gene3D" id="2.10.110.10">
    <property type="entry name" value="Cysteine Rich Protein"/>
    <property type="match status" value="3"/>
</dbReference>
<evidence type="ECO:0000256" key="7">
    <source>
        <dbReference type="SAM" id="MobiDB-lite"/>
    </source>
</evidence>
<dbReference type="SMART" id="SM00228">
    <property type="entry name" value="PDZ"/>
    <property type="match status" value="1"/>
</dbReference>
<feature type="compositionally biased region" description="Polar residues" evidence="7">
    <location>
        <begin position="266"/>
        <end position="277"/>
    </location>
</feature>
<feature type="region of interest" description="Disordered" evidence="7">
    <location>
        <begin position="202"/>
        <end position="398"/>
    </location>
</feature>
<feature type="compositionally biased region" description="Pro residues" evidence="7">
    <location>
        <begin position="141"/>
        <end position="152"/>
    </location>
</feature>
<dbReference type="FunFam" id="2.30.42.10:FF:000055">
    <property type="entry name" value="PDZ and LIM domain protein 3"/>
    <property type="match status" value="1"/>
</dbReference>
<dbReference type="SMART" id="SM00132">
    <property type="entry name" value="LIM"/>
    <property type="match status" value="3"/>
</dbReference>
<dbReference type="InterPro" id="IPR001478">
    <property type="entry name" value="PDZ"/>
</dbReference>
<dbReference type="FunFam" id="2.10.110.10:FF:000009">
    <property type="entry name" value="Paxillin isoform 1"/>
    <property type="match status" value="1"/>
</dbReference>
<dbReference type="PANTHER" id="PTHR24214">
    <property type="entry name" value="PDZ AND LIM DOMAIN PROTEIN ZASP"/>
    <property type="match status" value="1"/>
</dbReference>
<reference evidence="10" key="1">
    <citation type="submission" date="2022-11" db="UniProtKB">
        <authorList>
            <consortium name="EnsemblMetazoa"/>
        </authorList>
    </citation>
    <scope>IDENTIFICATION</scope>
</reference>
<comment type="subcellular location">
    <subcellularLocation>
        <location evidence="1">Cytoplasm</location>
    </subcellularLocation>
</comment>
<evidence type="ECO:0000313" key="11">
    <source>
        <dbReference type="Proteomes" id="UP000887567"/>
    </source>
</evidence>
<dbReference type="CDD" id="cd09361">
    <property type="entry name" value="LIM1_Enigma_like"/>
    <property type="match status" value="1"/>
</dbReference>
<dbReference type="GO" id="GO:0046872">
    <property type="term" value="F:metal ion binding"/>
    <property type="evidence" value="ECO:0007669"/>
    <property type="project" value="UniProtKB-KW"/>
</dbReference>
<dbReference type="Pfam" id="PF00412">
    <property type="entry name" value="LIM"/>
    <property type="match status" value="3"/>
</dbReference>
<feature type="compositionally biased region" description="Acidic residues" evidence="7">
    <location>
        <begin position="204"/>
        <end position="214"/>
    </location>
</feature>
<dbReference type="EnsemblMetazoa" id="XM_021038155.2">
    <property type="protein sequence ID" value="XP_020893814.1"/>
    <property type="gene ID" value="LOC110232916"/>
</dbReference>
<dbReference type="PROSITE" id="PS50106">
    <property type="entry name" value="PDZ"/>
    <property type="match status" value="1"/>
</dbReference>
<sequence length="575" mass="62779">MANQEFNIRLEGGGPWGFRLTGGKDFCSPLTVSKITPGGKASYNGLREGDTIVSINYEDTRNMSHMDAQDAIKNTGNTLDLSVLRGDNPQKGRAPLTKTEVVHSAKVDHKYNAIPKPFGAPAYQPPKQSPGVQSAPSVRTGPPPTAPKPSSPMAPAYSHYTGGPARSTNPHDQTDYNSDAALRAKKKEIEEEMLSQRFKLAISDDGEVNYDEETQVPNWGNPPDPNVQSKSFKMLQRHLQKHEDDDDLPPPPPEAYEPEDDHRNIQSKSFQMLQSAVDSGETPPSVFSRDRGDRPKPSTTPMPTRPVMPIQKSQPEYSSPPPPSRPGQAPPVALPGMAIKEPSSGPNFKTQRPHAPSYNHHNVPSAPNAPRAPPGPTPSHQEIKRQPIKPPQPADGSRTPYCDACGEEIFGPFVSAIGRSWHPDHFTCAGCGDSLQSQGFVEEGGKLYCEKCYNRHFAPQCHSCKQPIIGPCVQAIGKTYHPEHFTCNNCGKQIGSEGFNVDRGMPYCEPCYKDMFCIKCAGCRKAIGGGDRWVEAIGDSWHAHCFKCSNCSKPLEGNQFYAHGGKPYCVLHGAA</sequence>
<keyword evidence="5 6" id="KW-0440">LIM domain</keyword>
<dbReference type="Proteomes" id="UP000887567">
    <property type="component" value="Unplaced"/>
</dbReference>
<dbReference type="GO" id="GO:0030036">
    <property type="term" value="P:actin cytoskeleton organization"/>
    <property type="evidence" value="ECO:0007669"/>
    <property type="project" value="TreeGrafter"/>
</dbReference>
<dbReference type="SUPFAM" id="SSF57716">
    <property type="entry name" value="Glucocorticoid receptor-like (DNA-binding domain)"/>
    <property type="match status" value="4"/>
</dbReference>
<dbReference type="PROSITE" id="PS00478">
    <property type="entry name" value="LIM_DOMAIN_1"/>
    <property type="match status" value="1"/>
</dbReference>
<dbReference type="GO" id="GO:0051371">
    <property type="term" value="F:muscle alpha-actinin binding"/>
    <property type="evidence" value="ECO:0007669"/>
    <property type="project" value="TreeGrafter"/>
</dbReference>
<dbReference type="InterPro" id="IPR001781">
    <property type="entry name" value="Znf_LIM"/>
</dbReference>